<keyword evidence="2" id="KW-0812">Transmembrane</keyword>
<dbReference type="PANTHER" id="PTHR34819:SF3">
    <property type="entry name" value="CELL SURFACE PROTEIN"/>
    <property type="match status" value="1"/>
</dbReference>
<feature type="domain" description="DUF11" evidence="3">
    <location>
        <begin position="767"/>
        <end position="883"/>
    </location>
</feature>
<feature type="domain" description="DUF7507" evidence="4">
    <location>
        <begin position="1730"/>
        <end position="1818"/>
    </location>
</feature>
<feature type="domain" description="DUF7507" evidence="4">
    <location>
        <begin position="1127"/>
        <end position="1226"/>
    </location>
</feature>
<evidence type="ECO:0000256" key="2">
    <source>
        <dbReference type="SAM" id="Phobius"/>
    </source>
</evidence>
<sequence>MTNVTRGGTTAEVGDVLRYTVTTRNDGGNPATQVSSGDVIQAGQEFVPGSLRIAAGAGAGALTDAAGDDRAEYVSGDRSVRFRIGDGGTAAAGGSLAAGASATYTFDTRVTLAGADTTIRNEALVSFRDLDGQERTSRTNETAVPVGPAADLGVTKTLDTSPLVAGRPVTFTIRATNAGPQTGTGVTVTDTLPAGLTQVSATTAGGDCTVSGSTVSCAMADLAVGADVPITISGILSPDFPSGSALHNTVTIAGDRFDPDRSNNTAGVNGILSASADLSIQKVFAPEAPVAGENLTYTLTVRNDGPSDAQDVTITDPLDPDTTFVSATPAESACTVTDGTVRCALGTVPAGEERSAVITVTLAPGATAVVQNTATVTSSTNDPDPSNNASSTSFEPIVIADLTVVKTASVEEVAAGGTFDYTIVVRNLGSSAAQNAVLDDVVPAGLTITGVNGTADCAVQDGTALRCAWDTLSASETSTIVLTVQVDPDAPEGTLTNTASVAAPADDQDTSNNSDSADVRVVQSADLSVQKLHAGDPVPGSRSVYTISYRNNGPSTARGAVITDVLPVGFTPGVLDTGCTVTDGVVSCALGDLAPGAGAEIHIEGAWDQNLTGTVSNTAAIESATPDPDENNNTSTVENDFAPSADLSIVKTAVEQRFPHIGGPVEYDVVVRNDGPSVAQDVVVDEQPSAGVTISGAEPSRGVWDAATARWLVGPLAPGASATLRVTGTFAATGDVANTAVVTSGTPDPDPEDNTSTSVVPVIAAADISVEKTADVNRISAGGTITYTLTVRNNGPSTAEIVNVFDLPSNGLVDLATTTPECTARDRSVDCTLVMFEAGAEFTATITARVDPATTDFSVLNDARVVSPVTYDPNGRNDSSMITTIIERHPALELVKTPSAPVDVDGDGRIGAGDAIDYTFTVRNTGDVPLHDVTVTDALLGGAVDCPELSGATIGVGESVSCAPVRYLLTQDDVNGGTVHNVATASGTDPVGAVVTDEGTADTTIPSVNAISLVKQAGSVVDANGDGLVSAGDTVDYSFTVRNTGTTTLTNPVVTDEMLAGDVLCPDVPAELAPGAEAACGPITYTLTQDDVDQGIAHNVATVIADAPRGTVTDEAEATVRIDGTDAIELVKTPSAVRDVNGDGLIGAGDAIDYVFAVRNIGSTTLEQVTIRDPLLSAGPLCGVSLLTPGSPWTCGRFTHTLTQADIEAGLVHNTARVDGTGSIGPVSDESSADVVITGFNGIELTKDAGAPVDADGDGRIGAGDTIDYTFTLRNSGTTILRDLVLSDPLLGGVVDCPALDGAELSPGDSLSCGPVAYTLTQADLDAGAVHNAATATGRSTSGPATDRDTADVPLPAEDGVELIKDAGAPVDATGDGRIGAGDTVAYTFTVRNTGTTTLTGIVLTDPLLGGAVTCPELDGAALAPGQAVTCAPVTYTLTQEDVDRGTVHNTAEGTATAPGGRTVTDDDTADATIPAVDGLGLEKAAGTPVDANGDGRIGAGDTIEYTFTVRNTGTTTITDVRLSDPLLGGELACDALAGVALSPGDQVVCGPVAYALTQDDVERGSVHNEASVTGTAPDDRPVSGGDDADVSFVPVAAVELDKTAREPADANGDGRIGAGDTVDFSFRVVNTGTVRLSGLELRDGMLGGAIDCPALDGAVLDPGAAIDCGPVTHTLTQADVDAGAVHNVAEVSGDSVRGPVSDEDAVDVVLLSTSGIALDKVAGAPVDADGDGVLGAGDTVAYTFTVHNTGTTTLTDVVVTDPMLGGELACAAIDGPLAPGASVTCAPVVHTLTQGDIDGGVVHNEASVSATSPQGPVDDDAQADVAIDGADAIGLTKSVVALVDLDGDGRTGAGDAVDYAFTVRNLGTTTLTDPELSDPLLGGALDCPALDGATLAPGASVDCGPIRYLLTQEDVERGTVHNEAVVTATGPRGTVSDDAAADVAITGETGIALVKTAGAPTDADGDGRIGAGDTVAYTFTVTNTGTTTLTGVAITDTLLGGPVACDALGDGSLAPGASVTCAPVVYPLTQADVDAGTVHNEATASGTGGGAAVSDRDTADVAVHGTDGLALEKTAGDIVDANGSGRVDAGDTVVFSFTVTNTGTTTLHGIAVTDARLDGDVVCDPTTLAPGESVTCTGPAAVLTQAEVDAGAIVNTATATGDGSGTVTVDDTVTVPIDAPAAVTLEKSGGDYVDANRDGAVSAGDTVAFRFRVVNTGAVTVTGLTIEDALLGGTLDCAIPALAPGESAECGPIVYRITAAEAARGIVDNTATVHGSAGDDPVSGTHSVRLDLPVLAITGAVIAGLPWAIGLLLLGGLALLVSILLRRRRSEA</sequence>
<evidence type="ECO:0000259" key="4">
    <source>
        <dbReference type="Pfam" id="PF24346"/>
    </source>
</evidence>
<feature type="domain" description="DUF11" evidence="3">
    <location>
        <begin position="526"/>
        <end position="637"/>
    </location>
</feature>
<dbReference type="Gene3D" id="2.60.40.740">
    <property type="match status" value="1"/>
</dbReference>
<name>A0ABY3RQ81_9MICO</name>
<feature type="domain" description="DUF7507" evidence="4">
    <location>
        <begin position="2084"/>
        <end position="2172"/>
    </location>
</feature>
<protein>
    <submittedName>
        <fullName evidence="5">DUF11 domain-containing protein</fullName>
    </submittedName>
</protein>
<dbReference type="NCBIfam" id="TIGR01451">
    <property type="entry name" value="B_ant_repeat"/>
    <property type="match status" value="13"/>
</dbReference>
<feature type="domain" description="DUF11" evidence="3">
    <location>
        <begin position="646"/>
        <end position="759"/>
    </location>
</feature>
<feature type="domain" description="DUF7507" evidence="4">
    <location>
        <begin position="1849"/>
        <end position="1938"/>
    </location>
</feature>
<feature type="domain" description="DUF7507" evidence="4">
    <location>
        <begin position="1374"/>
        <end position="1466"/>
    </location>
</feature>
<evidence type="ECO:0000313" key="6">
    <source>
        <dbReference type="Proteomes" id="UP001199642"/>
    </source>
</evidence>
<proteinExistence type="predicted"/>
<dbReference type="PANTHER" id="PTHR34819">
    <property type="entry name" value="LARGE CYSTEINE-RICH PERIPLASMIC PROTEIN OMCB"/>
    <property type="match status" value="1"/>
</dbReference>
<accession>A0ABY3RQ81</accession>
<reference evidence="5 6" key="1">
    <citation type="submission" date="2023-01" db="EMBL/GenBank/DDBJ databases">
        <title>Characterization of estradiol degrading bacteria Microbacterium sp. MZT7 and reveal degrading genes through genome analysis.</title>
        <authorList>
            <person name="Hao P."/>
            <person name="Gao Y."/>
        </authorList>
    </citation>
    <scope>NUCLEOTIDE SEQUENCE [LARGE SCALE GENOMIC DNA]</scope>
    <source>
        <strain evidence="5 6">MZT7</strain>
    </source>
</reference>
<feature type="domain" description="DUF11" evidence="3">
    <location>
        <begin position="9"/>
        <end position="131"/>
    </location>
</feature>
<keyword evidence="2" id="KW-0472">Membrane</keyword>
<feature type="domain" description="DUF11" evidence="3">
    <location>
        <begin position="151"/>
        <end position="268"/>
    </location>
</feature>
<feature type="domain" description="DUF7507" evidence="4">
    <location>
        <begin position="2197"/>
        <end position="2280"/>
    </location>
</feature>
<feature type="domain" description="DUF7507" evidence="4">
    <location>
        <begin position="1951"/>
        <end position="2055"/>
    </location>
</feature>
<keyword evidence="2" id="KW-1133">Transmembrane helix</keyword>
<evidence type="ECO:0000259" key="3">
    <source>
        <dbReference type="Pfam" id="PF01345"/>
    </source>
</evidence>
<dbReference type="InterPro" id="IPR001434">
    <property type="entry name" value="OmcB-like_DUF11"/>
</dbReference>
<feature type="domain" description="DUF7507" evidence="4">
    <location>
        <begin position="1495"/>
        <end position="1584"/>
    </location>
</feature>
<feature type="domain" description="DUF7507" evidence="4">
    <location>
        <begin position="1243"/>
        <end position="1346"/>
    </location>
</feature>
<feature type="region of interest" description="Disordered" evidence="1">
    <location>
        <begin position="1565"/>
        <end position="1585"/>
    </location>
</feature>
<evidence type="ECO:0000313" key="5">
    <source>
        <dbReference type="EMBL" id="UGS26238.1"/>
    </source>
</evidence>
<dbReference type="InterPro" id="IPR055354">
    <property type="entry name" value="DUF7507"/>
</dbReference>
<gene>
    <name evidence="5" type="ORF">K8F61_16665</name>
</gene>
<dbReference type="Pfam" id="PF01345">
    <property type="entry name" value="DUF11"/>
    <property type="match status" value="7"/>
</dbReference>
<evidence type="ECO:0000256" key="1">
    <source>
        <dbReference type="SAM" id="MobiDB-lite"/>
    </source>
</evidence>
<feature type="domain" description="DUF11" evidence="3">
    <location>
        <begin position="277"/>
        <end position="393"/>
    </location>
</feature>
<organism evidence="5 6">
    <name type="scientific">Microbacterium resistens</name>
    <dbReference type="NCBI Taxonomy" id="156977"/>
    <lineage>
        <taxon>Bacteria</taxon>
        <taxon>Bacillati</taxon>
        <taxon>Actinomycetota</taxon>
        <taxon>Actinomycetes</taxon>
        <taxon>Micrococcales</taxon>
        <taxon>Microbacteriaceae</taxon>
        <taxon>Microbacterium</taxon>
    </lineage>
</organism>
<feature type="region of interest" description="Disordered" evidence="1">
    <location>
        <begin position="489"/>
        <end position="515"/>
    </location>
</feature>
<dbReference type="RefSeq" id="WP_231819946.1">
    <property type="nucleotide sequence ID" value="NZ_CP082781.1"/>
</dbReference>
<dbReference type="InterPro" id="IPR047589">
    <property type="entry name" value="DUF11_rpt"/>
</dbReference>
<dbReference type="InterPro" id="IPR013783">
    <property type="entry name" value="Ig-like_fold"/>
</dbReference>
<feature type="domain" description="DUF7507" evidence="4">
    <location>
        <begin position="1010"/>
        <end position="1113"/>
    </location>
</feature>
<dbReference type="Gene3D" id="2.60.40.10">
    <property type="entry name" value="Immunoglobulins"/>
    <property type="match status" value="4"/>
</dbReference>
<dbReference type="Proteomes" id="UP001199642">
    <property type="component" value="Chromosome"/>
</dbReference>
<feature type="domain" description="DUF11" evidence="3">
    <location>
        <begin position="401"/>
        <end position="519"/>
    </location>
</feature>
<feature type="domain" description="DUF7507" evidence="4">
    <location>
        <begin position="1598"/>
        <end position="1701"/>
    </location>
</feature>
<feature type="domain" description="DUF7507" evidence="4">
    <location>
        <begin position="890"/>
        <end position="997"/>
    </location>
</feature>
<keyword evidence="6" id="KW-1185">Reference proteome</keyword>
<feature type="transmembrane region" description="Helical" evidence="2">
    <location>
        <begin position="2293"/>
        <end position="2326"/>
    </location>
</feature>
<dbReference type="EMBL" id="CP082781">
    <property type="protein sequence ID" value="UGS26238.1"/>
    <property type="molecule type" value="Genomic_DNA"/>
</dbReference>
<dbReference type="Pfam" id="PF24346">
    <property type="entry name" value="DUF7507"/>
    <property type="match status" value="12"/>
</dbReference>
<dbReference type="InterPro" id="IPR051172">
    <property type="entry name" value="Chlamydia_OmcB"/>
</dbReference>